<name>A0ABV0ZB39_9TELE</name>
<protein>
    <recommendedName>
        <fullName evidence="3">TIR domain-containing protein</fullName>
    </recommendedName>
</protein>
<evidence type="ECO:0008006" key="3">
    <source>
        <dbReference type="Google" id="ProtNLM"/>
    </source>
</evidence>
<evidence type="ECO:0000313" key="1">
    <source>
        <dbReference type="EMBL" id="MEQ2303433.1"/>
    </source>
</evidence>
<sequence>MLMFSQKDHQICSQSSVLCKRYKLNIMVPRLIVFMEPGYIRSKWAIFEFKLRGGAVGNIVALQQEVPGFDSWPRIFLHGVCMFSPGTLASSHSPKTSLLG</sequence>
<dbReference type="Proteomes" id="UP001469553">
    <property type="component" value="Unassembled WGS sequence"/>
</dbReference>
<keyword evidence="2" id="KW-1185">Reference proteome</keyword>
<comment type="caution">
    <text evidence="1">The sequence shown here is derived from an EMBL/GenBank/DDBJ whole genome shotgun (WGS) entry which is preliminary data.</text>
</comment>
<proteinExistence type="predicted"/>
<accession>A0ABV0ZB39</accession>
<organism evidence="1 2">
    <name type="scientific">Ameca splendens</name>
    <dbReference type="NCBI Taxonomy" id="208324"/>
    <lineage>
        <taxon>Eukaryota</taxon>
        <taxon>Metazoa</taxon>
        <taxon>Chordata</taxon>
        <taxon>Craniata</taxon>
        <taxon>Vertebrata</taxon>
        <taxon>Euteleostomi</taxon>
        <taxon>Actinopterygii</taxon>
        <taxon>Neopterygii</taxon>
        <taxon>Teleostei</taxon>
        <taxon>Neoteleostei</taxon>
        <taxon>Acanthomorphata</taxon>
        <taxon>Ovalentaria</taxon>
        <taxon>Atherinomorphae</taxon>
        <taxon>Cyprinodontiformes</taxon>
        <taxon>Goodeidae</taxon>
        <taxon>Ameca</taxon>
    </lineage>
</organism>
<gene>
    <name evidence="1" type="ORF">AMECASPLE_016861</name>
</gene>
<reference evidence="1 2" key="1">
    <citation type="submission" date="2021-06" db="EMBL/GenBank/DDBJ databases">
        <authorList>
            <person name="Palmer J.M."/>
        </authorList>
    </citation>
    <scope>NUCLEOTIDE SEQUENCE [LARGE SCALE GENOMIC DNA]</scope>
    <source>
        <strain evidence="1 2">AS_MEX2019</strain>
        <tissue evidence="1">Muscle</tissue>
    </source>
</reference>
<evidence type="ECO:0000313" key="2">
    <source>
        <dbReference type="Proteomes" id="UP001469553"/>
    </source>
</evidence>
<dbReference type="EMBL" id="JAHRIP010057670">
    <property type="protein sequence ID" value="MEQ2303433.1"/>
    <property type="molecule type" value="Genomic_DNA"/>
</dbReference>